<dbReference type="SUPFAM" id="SSF51366">
    <property type="entry name" value="Ribulose-phoshate binding barrel"/>
    <property type="match status" value="1"/>
</dbReference>
<feature type="domain" description="N-(5'phosphoribosyl) anthranilate isomerase (PRAI)" evidence="10">
    <location>
        <begin position="7"/>
        <end position="209"/>
    </location>
</feature>
<dbReference type="Proteomes" id="UP000248659">
    <property type="component" value="Unassembled WGS sequence"/>
</dbReference>
<evidence type="ECO:0000313" key="11">
    <source>
        <dbReference type="EMBL" id="RAP41020.1"/>
    </source>
</evidence>
<comment type="catalytic activity">
    <reaction evidence="1 9">
        <text>N-(5-phospho-beta-D-ribosyl)anthranilate = 1-(2-carboxyphenylamino)-1-deoxy-D-ribulose 5-phosphate</text>
        <dbReference type="Rhea" id="RHEA:21540"/>
        <dbReference type="ChEBI" id="CHEBI:18277"/>
        <dbReference type="ChEBI" id="CHEBI:58613"/>
        <dbReference type="EC" id="5.3.1.24"/>
    </reaction>
</comment>
<keyword evidence="7 9" id="KW-0057">Aromatic amino acid biosynthesis</keyword>
<evidence type="ECO:0000256" key="2">
    <source>
        <dbReference type="ARBA" id="ARBA00004664"/>
    </source>
</evidence>
<evidence type="ECO:0000256" key="8">
    <source>
        <dbReference type="ARBA" id="ARBA00023235"/>
    </source>
</evidence>
<dbReference type="Gene3D" id="3.20.20.70">
    <property type="entry name" value="Aldolase class I"/>
    <property type="match status" value="1"/>
</dbReference>
<evidence type="ECO:0000259" key="10">
    <source>
        <dbReference type="Pfam" id="PF00697"/>
    </source>
</evidence>
<dbReference type="EMBL" id="MUAV01000013">
    <property type="protein sequence ID" value="RAP41020.1"/>
    <property type="molecule type" value="Genomic_DNA"/>
</dbReference>
<keyword evidence="12" id="KW-1185">Reference proteome</keyword>
<organism evidence="11 12">
    <name type="scientific">Rhodovulum viride</name>
    <dbReference type="NCBI Taxonomy" id="1231134"/>
    <lineage>
        <taxon>Bacteria</taxon>
        <taxon>Pseudomonadati</taxon>
        <taxon>Pseudomonadota</taxon>
        <taxon>Alphaproteobacteria</taxon>
        <taxon>Rhodobacterales</taxon>
        <taxon>Paracoccaceae</taxon>
        <taxon>Rhodovulum</taxon>
    </lineage>
</organism>
<dbReference type="PANTHER" id="PTHR42894:SF1">
    <property type="entry name" value="N-(5'-PHOSPHORIBOSYL)ANTHRANILATE ISOMERASE"/>
    <property type="match status" value="1"/>
</dbReference>
<sequence length="218" mass="22737">MSDSIRVKICGLTSPAAVEAAARLGASYLGFVFFPRSPRHLEIETARALAMAVPPGLAKVALTVDADDAALEALLDRVPIDMLQLHGHESPDRVAELRARFGLPVMKAVGVADEADLPALADHARVADQILVDAKPPKDAALPGGNGLAFDWRLIAGRRWPVPWMLAGGLTPGNVAEAIALTGAQQVDVSSGVESAPGVKDEALMGRFIAAAGGKERT</sequence>
<evidence type="ECO:0000313" key="12">
    <source>
        <dbReference type="Proteomes" id="UP000248659"/>
    </source>
</evidence>
<reference evidence="11 12" key="1">
    <citation type="submission" date="2017-01" db="EMBL/GenBank/DDBJ databases">
        <title>Genome sequence of Rhodovulum viride JA756.</title>
        <authorList>
            <person name="Lakshmi K.V."/>
            <person name="Tushar L.D."/>
            <person name="Sasikala C."/>
            <person name="Venkataramana C."/>
        </authorList>
    </citation>
    <scope>NUCLEOTIDE SEQUENCE [LARGE SCALE GENOMIC DNA]</scope>
    <source>
        <strain evidence="11 12">JA756</strain>
    </source>
</reference>
<evidence type="ECO:0000256" key="3">
    <source>
        <dbReference type="ARBA" id="ARBA00012572"/>
    </source>
</evidence>
<protein>
    <recommendedName>
        <fullName evidence="4 9">N-(5'-phosphoribosyl)anthranilate isomerase</fullName>
        <shortName evidence="9">PRAI</shortName>
        <ecNumber evidence="3 9">5.3.1.24</ecNumber>
    </recommendedName>
</protein>
<evidence type="ECO:0000256" key="6">
    <source>
        <dbReference type="ARBA" id="ARBA00022822"/>
    </source>
</evidence>
<dbReference type="InterPro" id="IPR013785">
    <property type="entry name" value="Aldolase_TIM"/>
</dbReference>
<dbReference type="CDD" id="cd00405">
    <property type="entry name" value="PRAI"/>
    <property type="match status" value="1"/>
</dbReference>
<dbReference type="GO" id="GO:0016853">
    <property type="term" value="F:isomerase activity"/>
    <property type="evidence" value="ECO:0007669"/>
    <property type="project" value="UniProtKB-KW"/>
</dbReference>
<dbReference type="Pfam" id="PF00697">
    <property type="entry name" value="PRAI"/>
    <property type="match status" value="1"/>
</dbReference>
<dbReference type="InterPro" id="IPR001240">
    <property type="entry name" value="PRAI_dom"/>
</dbReference>
<comment type="pathway">
    <text evidence="2 9">Amino-acid biosynthesis; L-tryptophan biosynthesis; L-tryptophan from chorismate: step 3/5.</text>
</comment>
<comment type="caution">
    <text evidence="11">The sequence shown here is derived from an EMBL/GenBank/DDBJ whole genome shotgun (WGS) entry which is preliminary data.</text>
</comment>
<comment type="similarity">
    <text evidence="9">Belongs to the TrpF family.</text>
</comment>
<proteinExistence type="inferred from homology"/>
<gene>
    <name evidence="9" type="primary">trpF</name>
    <name evidence="11" type="ORF">BYZ73_12550</name>
</gene>
<keyword evidence="5 9" id="KW-0028">Amino-acid biosynthesis</keyword>
<dbReference type="HAMAP" id="MF_00135">
    <property type="entry name" value="PRAI"/>
    <property type="match status" value="1"/>
</dbReference>
<dbReference type="NCBIfam" id="NF002295">
    <property type="entry name" value="PRK01222.1-1"/>
    <property type="match status" value="1"/>
</dbReference>
<evidence type="ECO:0000256" key="1">
    <source>
        <dbReference type="ARBA" id="ARBA00001164"/>
    </source>
</evidence>
<dbReference type="PANTHER" id="PTHR42894">
    <property type="entry name" value="N-(5'-PHOSPHORIBOSYL)ANTHRANILATE ISOMERASE"/>
    <property type="match status" value="1"/>
</dbReference>
<keyword evidence="6 9" id="KW-0822">Tryptophan biosynthesis</keyword>
<dbReference type="InterPro" id="IPR011060">
    <property type="entry name" value="RibuloseP-bd_barrel"/>
</dbReference>
<evidence type="ECO:0000256" key="7">
    <source>
        <dbReference type="ARBA" id="ARBA00023141"/>
    </source>
</evidence>
<evidence type="ECO:0000256" key="4">
    <source>
        <dbReference type="ARBA" id="ARBA00022272"/>
    </source>
</evidence>
<dbReference type="InterPro" id="IPR044643">
    <property type="entry name" value="TrpF_fam"/>
</dbReference>
<name>A0ABX9DF91_9RHOB</name>
<keyword evidence="8 9" id="KW-0413">Isomerase</keyword>
<accession>A0ABX9DF91</accession>
<evidence type="ECO:0000256" key="9">
    <source>
        <dbReference type="HAMAP-Rule" id="MF_00135"/>
    </source>
</evidence>
<dbReference type="RefSeq" id="WP_112316212.1">
    <property type="nucleotide sequence ID" value="NZ_MUAV01000013.1"/>
</dbReference>
<evidence type="ECO:0000256" key="5">
    <source>
        <dbReference type="ARBA" id="ARBA00022605"/>
    </source>
</evidence>
<dbReference type="EC" id="5.3.1.24" evidence="3 9"/>